<name>A0A9N9P2P2_9GLOM</name>
<dbReference type="GO" id="GO:0016787">
    <property type="term" value="F:hydrolase activity"/>
    <property type="evidence" value="ECO:0007669"/>
    <property type="project" value="UniProtKB-ARBA"/>
</dbReference>
<sequence>YPQSSSSLHNKRADKKSKEFKHVLLISIDGLHQKDVDVFTKANPGSNLATILKNSVYFTKAKDALPTDSFPGLLAQLTGGLPKTTGVWYDDSWDGTFFAPGSDCKGKPGLNVLWDESLDVNKTVLNTTVNQDLLPLRIDHGKCVKVQPWEYLRVNTVFEVAKKHGLKTAWVDKLPAYSIINGPSGEGVDDFYGPEIASLTDKANLTFVKPYDDIHAQSILNWIDGKSHDGKPFCVPNLFGGNFQSLSVAQKSSSVISGLVGGYADADATPEDLVKDAFNHVDGILGKFVNELKAKNLLDDTIIIISAKHGQSPIDPKLFKKIDPQLLNDTIGADKLNQITSDDVALIWLKNHCDSKAAAESLSAKKDALGIAEIFEGESLKAEFGCDPNTDTRCPDIAIRVTPGIIYTTSNKKIAEHGGFNEDDYHVPIIVYNPCIDEKVVADAVETRYIAPFILSALGLEPNELQAVVKEKTPTLPVF</sequence>
<protein>
    <submittedName>
        <fullName evidence="1">21869_t:CDS:1</fullName>
    </submittedName>
</protein>
<organism evidence="1 2">
    <name type="scientific">Cetraspora pellucida</name>
    <dbReference type="NCBI Taxonomy" id="1433469"/>
    <lineage>
        <taxon>Eukaryota</taxon>
        <taxon>Fungi</taxon>
        <taxon>Fungi incertae sedis</taxon>
        <taxon>Mucoromycota</taxon>
        <taxon>Glomeromycotina</taxon>
        <taxon>Glomeromycetes</taxon>
        <taxon>Diversisporales</taxon>
        <taxon>Gigasporaceae</taxon>
        <taxon>Cetraspora</taxon>
    </lineage>
</organism>
<dbReference type="OrthoDB" id="2118639at2759"/>
<comment type="caution">
    <text evidence="1">The sequence shown here is derived from an EMBL/GenBank/DDBJ whole genome shotgun (WGS) entry which is preliminary data.</text>
</comment>
<gene>
    <name evidence="1" type="ORF">CPELLU_LOCUS16709</name>
</gene>
<dbReference type="EMBL" id="CAJVQA010025522">
    <property type="protein sequence ID" value="CAG8786327.1"/>
    <property type="molecule type" value="Genomic_DNA"/>
</dbReference>
<dbReference type="Gene3D" id="3.40.720.10">
    <property type="entry name" value="Alkaline Phosphatase, subunit A"/>
    <property type="match status" value="1"/>
</dbReference>
<proteinExistence type="predicted"/>
<reference evidence="1" key="1">
    <citation type="submission" date="2021-06" db="EMBL/GenBank/DDBJ databases">
        <authorList>
            <person name="Kallberg Y."/>
            <person name="Tangrot J."/>
            <person name="Rosling A."/>
        </authorList>
    </citation>
    <scope>NUCLEOTIDE SEQUENCE</scope>
    <source>
        <strain evidence="1">FL966</strain>
    </source>
</reference>
<feature type="non-terminal residue" evidence="1">
    <location>
        <position position="479"/>
    </location>
</feature>
<dbReference type="PANTHER" id="PTHR10151:SF120">
    <property type="entry name" value="BIS(5'-ADENOSYL)-TRIPHOSPHATASE"/>
    <property type="match status" value="1"/>
</dbReference>
<dbReference type="Pfam" id="PF01663">
    <property type="entry name" value="Phosphodiest"/>
    <property type="match status" value="1"/>
</dbReference>
<dbReference type="InterPro" id="IPR002591">
    <property type="entry name" value="Phosphodiest/P_Trfase"/>
</dbReference>
<accession>A0A9N9P2P2</accession>
<dbReference type="InterPro" id="IPR017850">
    <property type="entry name" value="Alkaline_phosphatase_core_sf"/>
</dbReference>
<keyword evidence="2" id="KW-1185">Reference proteome</keyword>
<evidence type="ECO:0000313" key="2">
    <source>
        <dbReference type="Proteomes" id="UP000789759"/>
    </source>
</evidence>
<dbReference type="AlphaFoldDB" id="A0A9N9P2P2"/>
<dbReference type="SUPFAM" id="SSF53649">
    <property type="entry name" value="Alkaline phosphatase-like"/>
    <property type="match status" value="1"/>
</dbReference>
<evidence type="ECO:0000313" key="1">
    <source>
        <dbReference type="EMBL" id="CAG8786327.1"/>
    </source>
</evidence>
<dbReference type="Proteomes" id="UP000789759">
    <property type="component" value="Unassembled WGS sequence"/>
</dbReference>
<dbReference type="PANTHER" id="PTHR10151">
    <property type="entry name" value="ECTONUCLEOTIDE PYROPHOSPHATASE/PHOSPHODIESTERASE"/>
    <property type="match status" value="1"/>
</dbReference>